<evidence type="ECO:0000259" key="1">
    <source>
        <dbReference type="PROSITE" id="PS50017"/>
    </source>
</evidence>
<dbReference type="AlphaFoldDB" id="A0A1X7SRT1"/>
<organism evidence="2">
    <name type="scientific">Amphimedon queenslandica</name>
    <name type="common">Sponge</name>
    <dbReference type="NCBI Taxonomy" id="400682"/>
    <lineage>
        <taxon>Eukaryota</taxon>
        <taxon>Metazoa</taxon>
        <taxon>Porifera</taxon>
        <taxon>Demospongiae</taxon>
        <taxon>Heteroscleromorpha</taxon>
        <taxon>Haplosclerida</taxon>
        <taxon>Niphatidae</taxon>
        <taxon>Amphimedon</taxon>
    </lineage>
</organism>
<dbReference type="SUPFAM" id="SSF47986">
    <property type="entry name" value="DEATH domain"/>
    <property type="match status" value="1"/>
</dbReference>
<accession>A0A1X7SRT1</accession>
<dbReference type="InParanoid" id="A0A1X7SRT1"/>
<sequence>MLLQPRPLDPHYLIEVVDLLRRQGYSGVDYHKLGLSLGLSPDTLDDIEKKDKGNARLCLIECLRAWLEQKDNVKSKGVPTYETLIQALREIGQNDVADGLERYFQVPPITPKP</sequence>
<feature type="domain" description="Death" evidence="1">
    <location>
        <begin position="27"/>
        <end position="104"/>
    </location>
</feature>
<dbReference type="PROSITE" id="PS50017">
    <property type="entry name" value="DEATH_DOMAIN"/>
    <property type="match status" value="1"/>
</dbReference>
<proteinExistence type="predicted"/>
<dbReference type="Gene3D" id="1.10.533.10">
    <property type="entry name" value="Death Domain, Fas"/>
    <property type="match status" value="1"/>
</dbReference>
<name>A0A1X7SRT1_AMPQE</name>
<dbReference type="OrthoDB" id="676979at2759"/>
<dbReference type="GO" id="GO:0007165">
    <property type="term" value="P:signal transduction"/>
    <property type="evidence" value="ECO:0007669"/>
    <property type="project" value="InterPro"/>
</dbReference>
<dbReference type="EnsemblMetazoa" id="Aqu2.1.04854_001">
    <property type="protein sequence ID" value="Aqu2.1.04854_001"/>
    <property type="gene ID" value="Aqu2.1.04854"/>
</dbReference>
<evidence type="ECO:0000313" key="2">
    <source>
        <dbReference type="EnsemblMetazoa" id="Aqu2.1.04854_001"/>
    </source>
</evidence>
<dbReference type="CDD" id="cd01670">
    <property type="entry name" value="Death"/>
    <property type="match status" value="1"/>
</dbReference>
<dbReference type="Pfam" id="PF00531">
    <property type="entry name" value="Death"/>
    <property type="match status" value="1"/>
</dbReference>
<dbReference type="InterPro" id="IPR011029">
    <property type="entry name" value="DEATH-like_dom_sf"/>
</dbReference>
<dbReference type="InterPro" id="IPR000488">
    <property type="entry name" value="Death_dom"/>
</dbReference>
<protein>
    <recommendedName>
        <fullName evidence="1">Death domain-containing protein</fullName>
    </recommendedName>
</protein>
<reference evidence="2" key="1">
    <citation type="submission" date="2017-05" db="UniProtKB">
        <authorList>
            <consortium name="EnsemblMetazoa"/>
        </authorList>
    </citation>
    <scope>IDENTIFICATION</scope>
</reference>